<gene>
    <name evidence="3" type="ORF">GCM10009019_11370</name>
</gene>
<name>A0AAV3T0C5_9EURY</name>
<proteinExistence type="predicted"/>
<dbReference type="GeneID" id="68571736"/>
<feature type="region of interest" description="Disordered" evidence="1">
    <location>
        <begin position="1"/>
        <end position="45"/>
    </location>
</feature>
<feature type="domain" description="DUF5786" evidence="2">
    <location>
        <begin position="4"/>
        <end position="55"/>
    </location>
</feature>
<reference evidence="3 4" key="1">
    <citation type="journal article" date="2019" name="Int. J. Syst. Evol. Microbiol.">
        <title>The Global Catalogue of Microorganisms (GCM) 10K type strain sequencing project: providing services to taxonomists for standard genome sequencing and annotation.</title>
        <authorList>
            <consortium name="The Broad Institute Genomics Platform"/>
            <consortium name="The Broad Institute Genome Sequencing Center for Infectious Disease"/>
            <person name="Wu L."/>
            <person name="Ma J."/>
        </authorList>
    </citation>
    <scope>NUCLEOTIDE SEQUENCE [LARGE SCALE GENOMIC DNA]</scope>
    <source>
        <strain evidence="3 4">JCM 16327</strain>
    </source>
</reference>
<organism evidence="3 4">
    <name type="scientific">Salarchaeum japonicum</name>
    <dbReference type="NCBI Taxonomy" id="555573"/>
    <lineage>
        <taxon>Archaea</taxon>
        <taxon>Methanobacteriati</taxon>
        <taxon>Methanobacteriota</taxon>
        <taxon>Stenosarchaea group</taxon>
        <taxon>Halobacteria</taxon>
        <taxon>Halobacteriales</taxon>
        <taxon>Halobacteriaceae</taxon>
    </lineage>
</organism>
<evidence type="ECO:0000313" key="4">
    <source>
        <dbReference type="Proteomes" id="UP001500194"/>
    </source>
</evidence>
<evidence type="ECO:0000313" key="3">
    <source>
        <dbReference type="EMBL" id="GAA0650284.1"/>
    </source>
</evidence>
<dbReference type="Pfam" id="PF19099">
    <property type="entry name" value="DUF5786"/>
    <property type="match status" value="1"/>
</dbReference>
<evidence type="ECO:0000256" key="1">
    <source>
        <dbReference type="SAM" id="MobiDB-lite"/>
    </source>
</evidence>
<feature type="compositionally biased region" description="Basic and acidic residues" evidence="1">
    <location>
        <begin position="8"/>
        <end position="19"/>
    </location>
</feature>
<dbReference type="RefSeq" id="WP_227261161.1">
    <property type="nucleotide sequence ID" value="NZ_BAAADU010000002.1"/>
</dbReference>
<dbReference type="InterPro" id="IPR043902">
    <property type="entry name" value="DUF5786"/>
</dbReference>
<protein>
    <recommendedName>
        <fullName evidence="2">DUF5786 domain-containing protein</fullName>
    </recommendedName>
</protein>
<dbReference type="EMBL" id="BAAADU010000002">
    <property type="protein sequence ID" value="GAA0650284.1"/>
    <property type="molecule type" value="Genomic_DNA"/>
</dbReference>
<dbReference type="Proteomes" id="UP001500194">
    <property type="component" value="Unassembled WGS sequence"/>
</dbReference>
<dbReference type="AlphaFoldDB" id="A0AAV3T0C5"/>
<evidence type="ECO:0000259" key="2">
    <source>
        <dbReference type="Pfam" id="PF19099"/>
    </source>
</evidence>
<accession>A0AAV3T0C5</accession>
<sequence>MSIGSYDEAEHERRERKNSSVDTTNDDTRTQYEGTVEYDSGESADDLLETFQRIKKN</sequence>
<comment type="caution">
    <text evidence="3">The sequence shown here is derived from an EMBL/GenBank/DDBJ whole genome shotgun (WGS) entry which is preliminary data.</text>
</comment>
<keyword evidence="4" id="KW-1185">Reference proteome</keyword>